<evidence type="ECO:0000256" key="4">
    <source>
        <dbReference type="ARBA" id="ARBA00022989"/>
    </source>
</evidence>
<dbReference type="HOGENOM" id="CLU_053152_4_0_6"/>
<dbReference type="GO" id="GO:0005886">
    <property type="term" value="C:plasma membrane"/>
    <property type="evidence" value="ECO:0007669"/>
    <property type="project" value="UniProtKB-SubCell"/>
</dbReference>
<keyword evidence="5 6" id="KW-0472">Membrane</keyword>
<evidence type="ECO:0000313" key="9">
    <source>
        <dbReference type="Proteomes" id="UP000008888"/>
    </source>
</evidence>
<reference evidence="8 9" key="1">
    <citation type="journal article" date="2011" name="J. Bacteriol.">
        <title>Complete Genome Sequence of the Aerobic Marine Methanotroph Methylomonas methanica MC09.</title>
        <authorList>
            <person name="Boden R."/>
            <person name="Cunliffe M."/>
            <person name="Scanlan J."/>
            <person name="Moussard H."/>
            <person name="Kits K.D."/>
            <person name="Klotz M.G."/>
            <person name="Jetten M.S."/>
            <person name="Vuilleumier S."/>
            <person name="Han J."/>
            <person name="Peters L."/>
            <person name="Mikhailova N."/>
            <person name="Teshima H."/>
            <person name="Tapia R."/>
            <person name="Kyrpides N."/>
            <person name="Ivanova N."/>
            <person name="Pagani I."/>
            <person name="Cheng J.F."/>
            <person name="Goodwin L."/>
            <person name="Han C."/>
            <person name="Hauser L."/>
            <person name="Land M.L."/>
            <person name="Lapidus A."/>
            <person name="Lucas S."/>
            <person name="Pitluck S."/>
            <person name="Woyke T."/>
            <person name="Stein L."/>
            <person name="Murrell J.C."/>
        </authorList>
    </citation>
    <scope>NUCLEOTIDE SEQUENCE [LARGE SCALE GENOMIC DNA]</scope>
    <source>
        <strain evidence="8 9">MC09</strain>
    </source>
</reference>
<dbReference type="InterPro" id="IPR051791">
    <property type="entry name" value="Pra-immunoreactive"/>
</dbReference>
<feature type="transmembrane region" description="Helical" evidence="6">
    <location>
        <begin position="28"/>
        <end position="49"/>
    </location>
</feature>
<reference evidence="9" key="3">
    <citation type="submission" date="2011-05" db="EMBL/GenBank/DDBJ databases">
        <title>Complete sequence of Methylomonas methanica MC09.</title>
        <authorList>
            <consortium name="US DOE Joint Genome Institute"/>
            <person name="Lucas S."/>
            <person name="Han J."/>
            <person name="Lapidus A."/>
            <person name="Cheng J.-F."/>
            <person name="Goodwin L."/>
            <person name="Pitluck S."/>
            <person name="Peters L."/>
            <person name="Mikhailova N."/>
            <person name="Teshima H."/>
            <person name="Han C."/>
            <person name="Tapia R."/>
            <person name="Land M."/>
            <person name="Hauser L."/>
            <person name="Kyrpides N."/>
            <person name="Ivanova N."/>
            <person name="Pagani I."/>
            <person name="Stein L."/>
            <person name="Woyke T."/>
        </authorList>
    </citation>
    <scope>NUCLEOTIDE SEQUENCE [LARGE SCALE GENOMIC DNA]</scope>
    <source>
        <strain evidence="9">MC09</strain>
    </source>
</reference>
<protein>
    <submittedName>
        <fullName evidence="8">RDD domain containing protein</fullName>
    </submittedName>
</protein>
<keyword evidence="9" id="KW-1185">Reference proteome</keyword>
<evidence type="ECO:0000256" key="2">
    <source>
        <dbReference type="ARBA" id="ARBA00022475"/>
    </source>
</evidence>
<feature type="transmembrane region" description="Helical" evidence="6">
    <location>
        <begin position="112"/>
        <end position="131"/>
    </location>
</feature>
<evidence type="ECO:0000256" key="1">
    <source>
        <dbReference type="ARBA" id="ARBA00004651"/>
    </source>
</evidence>
<accession>G0A0N1</accession>
<dbReference type="InterPro" id="IPR010432">
    <property type="entry name" value="RDD"/>
</dbReference>
<dbReference type="EMBL" id="CP002738">
    <property type="protein sequence ID" value="AEF98807.1"/>
    <property type="molecule type" value="Genomic_DNA"/>
</dbReference>
<keyword evidence="4 6" id="KW-1133">Transmembrane helix</keyword>
<feature type="transmembrane region" description="Helical" evidence="6">
    <location>
        <begin position="61"/>
        <end position="79"/>
    </location>
</feature>
<name>G0A0N1_METMM</name>
<dbReference type="eggNOG" id="COG1714">
    <property type="taxonomic scope" value="Bacteria"/>
</dbReference>
<evidence type="ECO:0000256" key="3">
    <source>
        <dbReference type="ARBA" id="ARBA00022692"/>
    </source>
</evidence>
<keyword evidence="2" id="KW-1003">Cell membrane</keyword>
<organism evidence="8 9">
    <name type="scientific">Methylomonas methanica (strain DSM 25384 / MC09)</name>
    <dbReference type="NCBI Taxonomy" id="857087"/>
    <lineage>
        <taxon>Bacteria</taxon>
        <taxon>Pseudomonadati</taxon>
        <taxon>Pseudomonadota</taxon>
        <taxon>Gammaproteobacteria</taxon>
        <taxon>Methylococcales</taxon>
        <taxon>Methylococcaceae</taxon>
        <taxon>Methylomonas</taxon>
    </lineage>
</organism>
<keyword evidence="3 6" id="KW-0812">Transmembrane</keyword>
<dbReference type="Proteomes" id="UP000008888">
    <property type="component" value="Chromosome"/>
</dbReference>
<evidence type="ECO:0000259" key="7">
    <source>
        <dbReference type="Pfam" id="PF06271"/>
    </source>
</evidence>
<evidence type="ECO:0000256" key="6">
    <source>
        <dbReference type="SAM" id="Phobius"/>
    </source>
</evidence>
<dbReference type="PANTHER" id="PTHR36115:SF10">
    <property type="entry name" value="RDD DOMAIN-CONTAINING PROTEIN"/>
    <property type="match status" value="1"/>
</dbReference>
<proteinExistence type="predicted"/>
<dbReference type="PANTHER" id="PTHR36115">
    <property type="entry name" value="PROLINE-RICH ANTIGEN HOMOLOG-RELATED"/>
    <property type="match status" value="1"/>
</dbReference>
<comment type="subcellular location">
    <subcellularLocation>
        <location evidence="1">Cell membrane</location>
        <topology evidence="1">Multi-pass membrane protein</topology>
    </subcellularLocation>
</comment>
<sequence>MQAFEKKIAGKPGAEQVLAPGFLRRMGAVIYDALLLLAVWFFATAIILPFNSGQAFAADQYFFPFYLLAVSYVFYGWFWTHGGQTLGLRAWKIKLVNSDGIAANWRQVSMRFFAAMLSWACFGLGFVWCIFDKNRQCWHDRLSKTRLVFPAPEKSGLQN</sequence>
<evidence type="ECO:0000256" key="5">
    <source>
        <dbReference type="ARBA" id="ARBA00023136"/>
    </source>
</evidence>
<gene>
    <name evidence="8" type="ordered locus">Metme_0360</name>
</gene>
<dbReference type="Pfam" id="PF06271">
    <property type="entry name" value="RDD"/>
    <property type="match status" value="1"/>
</dbReference>
<reference key="2">
    <citation type="submission" date="2011-05" db="EMBL/GenBank/DDBJ databases">
        <title>Complete genome sequence of the aerobic marine methanotroph Methylomonas methanica MC09.</title>
        <authorList>
            <person name="Boden R."/>
            <person name="Cunliffe M."/>
            <person name="Scanlan J."/>
            <person name="Moussard H."/>
            <person name="Kits K.D."/>
            <person name="Klotz M."/>
            <person name="Jetten M."/>
            <person name="Vuilleumier S."/>
            <person name="Han J."/>
            <person name="Peters L."/>
            <person name="Mikhailova N."/>
            <person name="Teshima H."/>
            <person name="Tapia R."/>
            <person name="Kyrpides N."/>
            <person name="Ivanova N."/>
            <person name="Pagani I."/>
            <person name="Cheng J.-F."/>
            <person name="Goodwin L."/>
            <person name="Han C."/>
            <person name="Hauser L."/>
            <person name="Land M."/>
            <person name="Lapidus A."/>
            <person name="Lucas S."/>
            <person name="Pitluck S."/>
            <person name="Woyke T."/>
            <person name="Stein L.Y."/>
            <person name="Murrell C."/>
        </authorList>
    </citation>
    <scope>NUCLEOTIDE SEQUENCE</scope>
    <source>
        <strain>MC09</strain>
    </source>
</reference>
<feature type="domain" description="RDD" evidence="7">
    <location>
        <begin position="20"/>
        <end position="143"/>
    </location>
</feature>
<dbReference type="KEGG" id="mmt:Metme_0360"/>
<dbReference type="STRING" id="857087.Metme_0360"/>
<evidence type="ECO:0000313" key="8">
    <source>
        <dbReference type="EMBL" id="AEF98807.1"/>
    </source>
</evidence>
<dbReference type="AlphaFoldDB" id="G0A0N1"/>